<keyword evidence="2" id="KW-0812">Transmembrane</keyword>
<keyword evidence="8" id="KW-1185">Reference proteome</keyword>
<evidence type="ECO:0000313" key="8">
    <source>
        <dbReference type="Proteomes" id="UP001596101"/>
    </source>
</evidence>
<comment type="caution">
    <text evidence="7">The sequence shown here is derived from an EMBL/GenBank/DDBJ whole genome shotgun (WGS) entry which is preliminary data.</text>
</comment>
<feature type="chain" id="PRO_5046360303" evidence="5">
    <location>
        <begin position="19"/>
        <end position="522"/>
    </location>
</feature>
<evidence type="ECO:0000256" key="4">
    <source>
        <dbReference type="ARBA" id="ARBA00023136"/>
    </source>
</evidence>
<evidence type="ECO:0000259" key="6">
    <source>
        <dbReference type="PROSITE" id="PS52015"/>
    </source>
</evidence>
<evidence type="ECO:0000256" key="3">
    <source>
        <dbReference type="ARBA" id="ARBA00022989"/>
    </source>
</evidence>
<dbReference type="SUPFAM" id="SSF74653">
    <property type="entry name" value="TolA/TonB C-terminal domain"/>
    <property type="match status" value="1"/>
</dbReference>
<dbReference type="InterPro" id="IPR010352">
    <property type="entry name" value="DUF945"/>
</dbReference>
<evidence type="ECO:0000313" key="7">
    <source>
        <dbReference type="EMBL" id="MFC5476914.1"/>
    </source>
</evidence>
<keyword evidence="3" id="KW-1133">Transmembrane helix</keyword>
<dbReference type="RefSeq" id="WP_379751337.1">
    <property type="nucleotide sequence ID" value="NZ_JBHSMR010000001.1"/>
</dbReference>
<sequence>MIRRAIAATLLAAPLVHAADDAAKPPRPAPPLGVQAFTAAAHEMQNAMVAGADLTRNFDRLVDFQHTPETAKLLADAFGNERPWSVEKRGNEQGKTSYRFLLAPLHTTTSAGNTLVWDAFPIDFRVDNAARSVDYRGSWPSLSFEDKDARLTLRDGSLSGKQRRGGGDVWYGTLRGDLASMQFEHKANKMSLLMRELWIDGRVDERPRTVDMAYGFGIKAIEVAGERIDDVKMNMRFVNIEKAAMVAMRAAEKKMSAQKVATSDNLNAVMPFFKQLMRGAAKNKTALVIDEMSVGYHGHRALLRGRVSFGPGADRADLETLAKRIDARFTVKVPLALVREAALVVVRQQMAAAAKAQPQAQPQDAAALAASATDAIVGKLLGNGYARLEDDALVSTIEFRKGVLRVNGKQVELPKPPKAPVPADATGFMQSRRIEESCTLPDYPAEVLAQDRAIALALDYVVNADGTLRDVKVTRPSGFPDYDRALLKAFSRCRFIPALRDGKPVEHPAIFVVSREAGSVRP</sequence>
<dbReference type="NCBIfam" id="TIGR01352">
    <property type="entry name" value="tonB_Cterm"/>
    <property type="match status" value="1"/>
</dbReference>
<evidence type="ECO:0000256" key="1">
    <source>
        <dbReference type="ARBA" id="ARBA00004167"/>
    </source>
</evidence>
<proteinExistence type="predicted"/>
<evidence type="ECO:0000256" key="2">
    <source>
        <dbReference type="ARBA" id="ARBA00022692"/>
    </source>
</evidence>
<comment type="subcellular location">
    <subcellularLocation>
        <location evidence="1">Membrane</location>
        <topology evidence="1">Single-pass membrane protein</topology>
    </subcellularLocation>
</comment>
<organism evidence="7 8">
    <name type="scientific">Massilia suwonensis</name>
    <dbReference type="NCBI Taxonomy" id="648895"/>
    <lineage>
        <taxon>Bacteria</taxon>
        <taxon>Pseudomonadati</taxon>
        <taxon>Pseudomonadota</taxon>
        <taxon>Betaproteobacteria</taxon>
        <taxon>Burkholderiales</taxon>
        <taxon>Oxalobacteraceae</taxon>
        <taxon>Telluria group</taxon>
        <taxon>Massilia</taxon>
    </lineage>
</organism>
<protein>
    <submittedName>
        <fullName evidence="7">DUF945 family protein</fullName>
    </submittedName>
</protein>
<keyword evidence="4" id="KW-0472">Membrane</keyword>
<dbReference type="PROSITE" id="PS52015">
    <property type="entry name" value="TONB_CTD"/>
    <property type="match status" value="1"/>
</dbReference>
<dbReference type="Gene3D" id="3.30.1150.10">
    <property type="match status" value="1"/>
</dbReference>
<dbReference type="EMBL" id="JBHSMR010000001">
    <property type="protein sequence ID" value="MFC5476914.1"/>
    <property type="molecule type" value="Genomic_DNA"/>
</dbReference>
<feature type="domain" description="TonB C-terminal" evidence="6">
    <location>
        <begin position="428"/>
        <end position="520"/>
    </location>
</feature>
<keyword evidence="5" id="KW-0732">Signal</keyword>
<dbReference type="InterPro" id="IPR037682">
    <property type="entry name" value="TonB_C"/>
</dbReference>
<name>A0ABW0MFI1_9BURK</name>
<reference evidence="8" key="1">
    <citation type="journal article" date="2019" name="Int. J. Syst. Evol. Microbiol.">
        <title>The Global Catalogue of Microorganisms (GCM) 10K type strain sequencing project: providing services to taxonomists for standard genome sequencing and annotation.</title>
        <authorList>
            <consortium name="The Broad Institute Genomics Platform"/>
            <consortium name="The Broad Institute Genome Sequencing Center for Infectious Disease"/>
            <person name="Wu L."/>
            <person name="Ma J."/>
        </authorList>
    </citation>
    <scope>NUCLEOTIDE SEQUENCE [LARGE SCALE GENOMIC DNA]</scope>
    <source>
        <strain evidence="8">CCUG 43111</strain>
    </source>
</reference>
<feature type="signal peptide" evidence="5">
    <location>
        <begin position="1"/>
        <end position="18"/>
    </location>
</feature>
<dbReference type="InterPro" id="IPR006260">
    <property type="entry name" value="TonB/TolA_C"/>
</dbReference>
<evidence type="ECO:0000256" key="5">
    <source>
        <dbReference type="SAM" id="SignalP"/>
    </source>
</evidence>
<dbReference type="Proteomes" id="UP001596101">
    <property type="component" value="Unassembled WGS sequence"/>
</dbReference>
<dbReference type="Pfam" id="PF03544">
    <property type="entry name" value="TonB_C"/>
    <property type="match status" value="1"/>
</dbReference>
<gene>
    <name evidence="7" type="ORF">ACFPQ5_01835</name>
</gene>
<dbReference type="Pfam" id="PF06097">
    <property type="entry name" value="DUF945"/>
    <property type="match status" value="1"/>
</dbReference>
<accession>A0ABW0MFI1</accession>